<dbReference type="InParanoid" id="E2B960"/>
<name>E2B960_HARSA</name>
<proteinExistence type="predicted"/>
<reference evidence="1 2" key="1">
    <citation type="journal article" date="2010" name="Science">
        <title>Genomic comparison of the ants Camponotus floridanus and Harpegnathos saltator.</title>
        <authorList>
            <person name="Bonasio R."/>
            <person name="Zhang G."/>
            <person name="Ye C."/>
            <person name="Mutti N.S."/>
            <person name="Fang X."/>
            <person name="Qin N."/>
            <person name="Donahue G."/>
            <person name="Yang P."/>
            <person name="Li Q."/>
            <person name="Li C."/>
            <person name="Zhang P."/>
            <person name="Huang Z."/>
            <person name="Berger S.L."/>
            <person name="Reinberg D."/>
            <person name="Wang J."/>
            <person name="Liebig J."/>
        </authorList>
    </citation>
    <scope>NUCLEOTIDE SEQUENCE [LARGE SCALE GENOMIC DNA]</scope>
    <source>
        <strain evidence="1 2">R22 G/1</strain>
    </source>
</reference>
<organism evidence="2">
    <name type="scientific">Harpegnathos saltator</name>
    <name type="common">Jerdon's jumping ant</name>
    <dbReference type="NCBI Taxonomy" id="610380"/>
    <lineage>
        <taxon>Eukaryota</taxon>
        <taxon>Metazoa</taxon>
        <taxon>Ecdysozoa</taxon>
        <taxon>Arthropoda</taxon>
        <taxon>Hexapoda</taxon>
        <taxon>Insecta</taxon>
        <taxon>Pterygota</taxon>
        <taxon>Neoptera</taxon>
        <taxon>Endopterygota</taxon>
        <taxon>Hymenoptera</taxon>
        <taxon>Apocrita</taxon>
        <taxon>Aculeata</taxon>
        <taxon>Formicoidea</taxon>
        <taxon>Formicidae</taxon>
        <taxon>Ponerinae</taxon>
        <taxon>Ponerini</taxon>
        <taxon>Harpegnathos</taxon>
    </lineage>
</organism>
<dbReference type="AlphaFoldDB" id="E2B960"/>
<evidence type="ECO:0000313" key="1">
    <source>
        <dbReference type="EMBL" id="EFN87766.1"/>
    </source>
</evidence>
<dbReference type="OrthoDB" id="6616542at2759"/>
<accession>E2B960</accession>
<keyword evidence="2" id="KW-1185">Reference proteome</keyword>
<evidence type="ECO:0000313" key="2">
    <source>
        <dbReference type="Proteomes" id="UP000008237"/>
    </source>
</evidence>
<sequence length="276" mass="29967">MQKVAVEAAALPANAAAADIKAEPKNNEVRRAVKYAAIVPPVAQLDVVGSISAGAVVPAAQPSRKTSWSPQSRFPQPRSLFPLRLRSTPMRQQVSRFWNVPRKTVYVAPIATEIQSASNVSGDLAVANTVADGGVAVVAGKSYSGSLFDDIFNELPREASNNVIPIVTLPDKPSVSLRSLTSVRTTTPIVLFQPVQRETVRLENDNEQAIFERPKPDNIRQALNSFLNPTPIVDRIKEEEKYGNMGDKFAGFSRAIVNAYESLSNFLNTVVDVSVL</sequence>
<dbReference type="Proteomes" id="UP000008237">
    <property type="component" value="Unassembled WGS sequence"/>
</dbReference>
<protein>
    <submittedName>
        <fullName evidence="1">Uncharacterized protein</fullName>
    </submittedName>
</protein>
<gene>
    <name evidence="1" type="ORF">EAI_13402</name>
</gene>
<dbReference type="EMBL" id="GL446459">
    <property type="protein sequence ID" value="EFN87766.1"/>
    <property type="molecule type" value="Genomic_DNA"/>
</dbReference>